<evidence type="ECO:0000313" key="1">
    <source>
        <dbReference type="EMBL" id="MDQ8196399.1"/>
    </source>
</evidence>
<accession>A0ABU1ANZ1</accession>
<reference evidence="1 2" key="1">
    <citation type="submission" date="2023-04" db="EMBL/GenBank/DDBJ databases">
        <title>A novel bacteria isolated from coastal sediment.</title>
        <authorList>
            <person name="Liu X.-J."/>
            <person name="Du Z.-J."/>
        </authorList>
    </citation>
    <scope>NUCLEOTIDE SEQUENCE [LARGE SCALE GENOMIC DNA]</scope>
    <source>
        <strain evidence="1 2">SDUM461004</strain>
    </source>
</reference>
<dbReference type="Proteomes" id="UP001243717">
    <property type="component" value="Unassembled WGS sequence"/>
</dbReference>
<name>A0ABU1ANZ1_9BACT</name>
<gene>
    <name evidence="1" type="ORF">QEH59_18365</name>
</gene>
<evidence type="ECO:0000313" key="2">
    <source>
        <dbReference type="Proteomes" id="UP001243717"/>
    </source>
</evidence>
<proteinExistence type="predicted"/>
<dbReference type="RefSeq" id="WP_308986831.1">
    <property type="nucleotide sequence ID" value="NZ_JARXIC010000079.1"/>
</dbReference>
<dbReference type="EMBL" id="JARXIC010000079">
    <property type="protein sequence ID" value="MDQ8196399.1"/>
    <property type="molecule type" value="Genomic_DNA"/>
</dbReference>
<keyword evidence="2" id="KW-1185">Reference proteome</keyword>
<protein>
    <submittedName>
        <fullName evidence="1">Uncharacterized protein</fullName>
    </submittedName>
</protein>
<comment type="caution">
    <text evidence="1">The sequence shown here is derived from an EMBL/GenBank/DDBJ whole genome shotgun (WGS) entry which is preliminary data.</text>
</comment>
<sequence length="184" mass="21173">MNRIITSILFICFSILHSGCSEPETQSDDPIATALEKLKERKNDDAFVIIEALPTENYVQFATYSDQSIFVDFPISTYEPEEDGFIGIVETEKVIRTSEIEGYRLTRFISEDEEIRLRKYLLKWQVDFEVHEEKGTTPSGKVANFFTSIEAGFDLAPNKRSEFVKGVFTEVFLLTNYELNIIEN</sequence>
<organism evidence="1 2">
    <name type="scientific">Thalassobacterium sedimentorum</name>
    <dbReference type="NCBI Taxonomy" id="3041258"/>
    <lineage>
        <taxon>Bacteria</taxon>
        <taxon>Pseudomonadati</taxon>
        <taxon>Verrucomicrobiota</taxon>
        <taxon>Opitutia</taxon>
        <taxon>Puniceicoccales</taxon>
        <taxon>Coraliomargaritaceae</taxon>
        <taxon>Thalassobacterium</taxon>
    </lineage>
</organism>